<organism evidence="3 4">
    <name type="scientific">Amycolatopsis ultiminotia</name>
    <dbReference type="NCBI Taxonomy" id="543629"/>
    <lineage>
        <taxon>Bacteria</taxon>
        <taxon>Bacillati</taxon>
        <taxon>Actinomycetota</taxon>
        <taxon>Actinomycetes</taxon>
        <taxon>Pseudonocardiales</taxon>
        <taxon>Pseudonocardiaceae</taxon>
        <taxon>Amycolatopsis</taxon>
    </lineage>
</organism>
<comment type="caution">
    <text evidence="3">The sequence shown here is derived from an EMBL/GenBank/DDBJ whole genome shotgun (WGS) entry which is preliminary data.</text>
</comment>
<feature type="compositionally biased region" description="Basic and acidic residues" evidence="1">
    <location>
        <begin position="16"/>
        <end position="31"/>
    </location>
</feature>
<dbReference type="SUPFAM" id="SSF56112">
    <property type="entry name" value="Protein kinase-like (PK-like)"/>
    <property type="match status" value="1"/>
</dbReference>
<evidence type="ECO:0000313" key="4">
    <source>
        <dbReference type="Proteomes" id="UP001500689"/>
    </source>
</evidence>
<evidence type="ECO:0000259" key="2">
    <source>
        <dbReference type="Pfam" id="PF01636"/>
    </source>
</evidence>
<evidence type="ECO:0000313" key="3">
    <source>
        <dbReference type="EMBL" id="GAA3526511.1"/>
    </source>
</evidence>
<dbReference type="Gene3D" id="3.90.1200.10">
    <property type="match status" value="1"/>
</dbReference>
<name>A0ABP6V5J5_9PSEU</name>
<dbReference type="Pfam" id="PF01636">
    <property type="entry name" value="APH"/>
    <property type="match status" value="1"/>
</dbReference>
<sequence>MRNPAHANRTGFPTEDVCHDRPHLPTEREPHRTERCRTTEMWSHVLGRTGLGEGVRGAAEHVDGPWTSSPVFGGTTCTSRPGRRGLVQRFSIGFDVLPAGFTGVLRYFSVANLLFVPNDRQRRGGIDPGYVPGMHEAAPDLLAIASALLPGVRLDDAFVAADGNVHHVLLIPGFAAVRVSKRPLAAASMPRRVEVLRQLASAGLPFRVPEPLTPVTMFGDRAAVAVSWIDGAALPEGVGDPALVAEVLAAVRSVPLDDSLLAAVDGRTQGPSWSTVVAEEVLPRLPARWQSEGQRRLDAVLAMEPVPDALVHGDLGGSNVHWSAEGKLVGILDWDLAMPADPAIDAALMAWHGWDNVRRAVSGDTYRRARTWDALFGVGHLVATMNGRPMTNPDGFVAAIVPWLEATTAARPA</sequence>
<feature type="region of interest" description="Disordered" evidence="1">
    <location>
        <begin position="1"/>
        <end position="31"/>
    </location>
</feature>
<proteinExistence type="predicted"/>
<feature type="domain" description="Aminoglycoside phosphotransferase" evidence="2">
    <location>
        <begin position="177"/>
        <end position="370"/>
    </location>
</feature>
<dbReference type="EMBL" id="BAAAZN010000001">
    <property type="protein sequence ID" value="GAA3526511.1"/>
    <property type="molecule type" value="Genomic_DNA"/>
</dbReference>
<dbReference type="InterPro" id="IPR011009">
    <property type="entry name" value="Kinase-like_dom_sf"/>
</dbReference>
<protein>
    <recommendedName>
        <fullName evidence="2">Aminoglycoside phosphotransferase domain-containing protein</fullName>
    </recommendedName>
</protein>
<reference evidence="4" key="1">
    <citation type="journal article" date="2019" name="Int. J. Syst. Evol. Microbiol.">
        <title>The Global Catalogue of Microorganisms (GCM) 10K type strain sequencing project: providing services to taxonomists for standard genome sequencing and annotation.</title>
        <authorList>
            <consortium name="The Broad Institute Genomics Platform"/>
            <consortium name="The Broad Institute Genome Sequencing Center for Infectious Disease"/>
            <person name="Wu L."/>
            <person name="Ma J."/>
        </authorList>
    </citation>
    <scope>NUCLEOTIDE SEQUENCE [LARGE SCALE GENOMIC DNA]</scope>
    <source>
        <strain evidence="4">JCM 16898</strain>
    </source>
</reference>
<dbReference type="Proteomes" id="UP001500689">
    <property type="component" value="Unassembled WGS sequence"/>
</dbReference>
<dbReference type="InterPro" id="IPR002575">
    <property type="entry name" value="Aminoglycoside_PTrfase"/>
</dbReference>
<accession>A0ABP6V5J5</accession>
<evidence type="ECO:0000256" key="1">
    <source>
        <dbReference type="SAM" id="MobiDB-lite"/>
    </source>
</evidence>
<gene>
    <name evidence="3" type="ORF">GCM10022222_06880</name>
</gene>
<keyword evidence="4" id="KW-1185">Reference proteome</keyword>